<dbReference type="Proteomes" id="UP000199092">
    <property type="component" value="Chromosome I"/>
</dbReference>
<evidence type="ECO:0000313" key="2">
    <source>
        <dbReference type="Proteomes" id="UP000199092"/>
    </source>
</evidence>
<protein>
    <submittedName>
        <fullName evidence="1">Uncharacterized protein</fullName>
    </submittedName>
</protein>
<dbReference type="OrthoDB" id="3837888at2"/>
<sequence length="106" mass="11408">MTGFRGTDDAGRVADPLTPESLRPLLWEAPTSVLLERVADPAVPRAEATRVPGGRWAVEVRSGDGERLVATVPNTDAAFDALRSWAADDGWYREAFSWSPVGPTAT</sequence>
<name>A0A1H1PG23_9ACTN</name>
<dbReference type="EMBL" id="LT629749">
    <property type="protein sequence ID" value="SDS10030.1"/>
    <property type="molecule type" value="Genomic_DNA"/>
</dbReference>
<organism evidence="1 2">
    <name type="scientific">Friedmanniella luteola</name>
    <dbReference type="NCBI Taxonomy" id="546871"/>
    <lineage>
        <taxon>Bacteria</taxon>
        <taxon>Bacillati</taxon>
        <taxon>Actinomycetota</taxon>
        <taxon>Actinomycetes</taxon>
        <taxon>Propionibacteriales</taxon>
        <taxon>Nocardioidaceae</taxon>
        <taxon>Friedmanniella</taxon>
    </lineage>
</organism>
<gene>
    <name evidence="1" type="ORF">SAMN04488543_1070</name>
</gene>
<proteinExistence type="predicted"/>
<dbReference type="AlphaFoldDB" id="A0A1H1PG23"/>
<dbReference type="RefSeq" id="WP_091410828.1">
    <property type="nucleotide sequence ID" value="NZ_LT629749.1"/>
</dbReference>
<reference evidence="1 2" key="1">
    <citation type="submission" date="2016-10" db="EMBL/GenBank/DDBJ databases">
        <authorList>
            <person name="de Groot N.N."/>
        </authorList>
    </citation>
    <scope>NUCLEOTIDE SEQUENCE [LARGE SCALE GENOMIC DNA]</scope>
    <source>
        <strain evidence="1 2">DSM 21741</strain>
    </source>
</reference>
<keyword evidence="2" id="KW-1185">Reference proteome</keyword>
<accession>A0A1H1PG23</accession>
<evidence type="ECO:0000313" key="1">
    <source>
        <dbReference type="EMBL" id="SDS10030.1"/>
    </source>
</evidence>